<evidence type="ECO:0000313" key="2">
    <source>
        <dbReference type="Proteomes" id="UP000219612"/>
    </source>
</evidence>
<gene>
    <name evidence="1" type="ORF">SAMN05421748_13373</name>
</gene>
<accession>A0A285K8P4</accession>
<protein>
    <submittedName>
        <fullName evidence="1">Uncharacterized protein</fullName>
    </submittedName>
</protein>
<dbReference type="EMBL" id="OBDY01000033">
    <property type="protein sequence ID" value="SNY68613.1"/>
    <property type="molecule type" value="Genomic_DNA"/>
</dbReference>
<reference evidence="1 2" key="1">
    <citation type="submission" date="2017-09" db="EMBL/GenBank/DDBJ databases">
        <authorList>
            <person name="Ehlers B."/>
            <person name="Leendertz F.H."/>
        </authorList>
    </citation>
    <scope>NUCLEOTIDE SEQUENCE [LARGE SCALE GENOMIC DNA]</scope>
    <source>
        <strain evidence="1 2">CGMCC 4.6857</strain>
    </source>
</reference>
<dbReference type="Proteomes" id="UP000219612">
    <property type="component" value="Unassembled WGS sequence"/>
</dbReference>
<proteinExistence type="predicted"/>
<dbReference type="AlphaFoldDB" id="A0A285K8P4"/>
<keyword evidence="2" id="KW-1185">Reference proteome</keyword>
<name>A0A285K8P4_9ACTN</name>
<organism evidence="1 2">
    <name type="scientific">Paractinoplanes atraurantiacus</name>
    <dbReference type="NCBI Taxonomy" id="1036182"/>
    <lineage>
        <taxon>Bacteria</taxon>
        <taxon>Bacillati</taxon>
        <taxon>Actinomycetota</taxon>
        <taxon>Actinomycetes</taxon>
        <taxon>Micromonosporales</taxon>
        <taxon>Micromonosporaceae</taxon>
        <taxon>Paractinoplanes</taxon>
    </lineage>
</organism>
<evidence type="ECO:0000313" key="1">
    <source>
        <dbReference type="EMBL" id="SNY68613.1"/>
    </source>
</evidence>
<sequence>MNRIRSVDTNPVVVPAHLLPRPLTDADRYAKCAVVVTELFSEHLAAGRPLHAKTTWVRFLPTDMDGPALFSDVPATASLGLGEVHEVPYARKVLDRPDDQRRLAILDWLREHMLALAAALSWDVTPIEDAYQACRRDGCRYLRTGAAKSSPDRRRKAHAAYEIDGDGAAWSWIVVTDRAGAVEAVSDRHDSPAAAREGRKVLRSVRWDGDAVTWTPWTDDIVPPGVGGTARFRSGRP</sequence>